<evidence type="ECO:0008006" key="4">
    <source>
        <dbReference type="Google" id="ProtNLM"/>
    </source>
</evidence>
<dbReference type="CDD" id="cd00590">
    <property type="entry name" value="RRM_SF"/>
    <property type="match status" value="1"/>
</dbReference>
<feature type="compositionally biased region" description="Low complexity" evidence="1">
    <location>
        <begin position="223"/>
        <end position="239"/>
    </location>
</feature>
<feature type="region of interest" description="Disordered" evidence="1">
    <location>
        <begin position="177"/>
        <end position="197"/>
    </location>
</feature>
<dbReference type="EMBL" id="JABEBT010000003">
    <property type="protein sequence ID" value="KAF7639728.1"/>
    <property type="molecule type" value="Genomic_DNA"/>
</dbReference>
<evidence type="ECO:0000256" key="1">
    <source>
        <dbReference type="SAM" id="MobiDB-lite"/>
    </source>
</evidence>
<feature type="region of interest" description="Disordered" evidence="1">
    <location>
        <begin position="219"/>
        <end position="306"/>
    </location>
</feature>
<organism evidence="2 3">
    <name type="scientific">Meloidogyne graminicola</name>
    <dbReference type="NCBI Taxonomy" id="189291"/>
    <lineage>
        <taxon>Eukaryota</taxon>
        <taxon>Metazoa</taxon>
        <taxon>Ecdysozoa</taxon>
        <taxon>Nematoda</taxon>
        <taxon>Chromadorea</taxon>
        <taxon>Rhabditida</taxon>
        <taxon>Tylenchina</taxon>
        <taxon>Tylenchomorpha</taxon>
        <taxon>Tylenchoidea</taxon>
        <taxon>Meloidogynidae</taxon>
        <taxon>Meloidogyninae</taxon>
        <taxon>Meloidogyne</taxon>
    </lineage>
</organism>
<comment type="caution">
    <text evidence="2">The sequence shown here is derived from an EMBL/GenBank/DDBJ whole genome shotgun (WGS) entry which is preliminary data.</text>
</comment>
<dbReference type="AlphaFoldDB" id="A0A8T0A2X0"/>
<protein>
    <recommendedName>
        <fullName evidence="4">RRM domain-containing protein</fullName>
    </recommendedName>
</protein>
<dbReference type="OrthoDB" id="5877646at2759"/>
<feature type="compositionally biased region" description="Basic and acidic residues" evidence="1">
    <location>
        <begin position="282"/>
        <end position="295"/>
    </location>
</feature>
<feature type="compositionally biased region" description="Polar residues" evidence="1">
    <location>
        <begin position="371"/>
        <end position="381"/>
    </location>
</feature>
<gene>
    <name evidence="2" type="ORF">Mgra_00000649</name>
</gene>
<reference evidence="2" key="1">
    <citation type="journal article" date="2020" name="Ecol. Evol.">
        <title>Genome structure and content of the rice root-knot nematode (Meloidogyne graminicola).</title>
        <authorList>
            <person name="Phan N.T."/>
            <person name="Danchin E.G.J."/>
            <person name="Klopp C."/>
            <person name="Perfus-Barbeoch L."/>
            <person name="Kozlowski D.K."/>
            <person name="Koutsovoulos G.D."/>
            <person name="Lopez-Roques C."/>
            <person name="Bouchez O."/>
            <person name="Zahm M."/>
            <person name="Besnard G."/>
            <person name="Bellafiore S."/>
        </authorList>
    </citation>
    <scope>NUCLEOTIDE SEQUENCE</scope>
    <source>
        <strain evidence="2">VN-18</strain>
    </source>
</reference>
<dbReference type="Proteomes" id="UP000605970">
    <property type="component" value="Unassembled WGS sequence"/>
</dbReference>
<evidence type="ECO:0000313" key="2">
    <source>
        <dbReference type="EMBL" id="KAF7639728.1"/>
    </source>
</evidence>
<feature type="region of interest" description="Disordered" evidence="1">
    <location>
        <begin position="368"/>
        <end position="401"/>
    </location>
</feature>
<name>A0A8T0A2X0_9BILA</name>
<proteinExistence type="predicted"/>
<evidence type="ECO:0000313" key="3">
    <source>
        <dbReference type="Proteomes" id="UP000605970"/>
    </source>
</evidence>
<keyword evidence="3" id="KW-1185">Reference proteome</keyword>
<sequence length="544" mass="62379">MSCFLPNGLKRPILDVNSDFLVYLWNFPNYLSMGDIRKEIFRRCGFVRFIETFEAWNNKKIGQIILEFVKREEMDAFIEAFERKEILNKFDPPIEFLSLQKVGRKEFFEYVKEWSGVDLISCGGIPPSFNNKSNKNLISSFSSSRPLNNKIYKHIDEQEEQQPQKRSSIFTRVNIGKENDEKVDQRPISFGGGKSGLFGKKFQEEENEFFDKANDDKVEQRPFFRGAGRGRSSSFGRKSPTGDNFQGAGRGRSGSFGRKSPTAGDNFQGEKGMKSASFGRKSPVEEENKTNKFNDRQFGNNNVRGGFGSRRESLMEKLNKPFAAEWANCALPPRLNSKQRRTLEWKNKLFQENAETCQSSPSVDAPLVKESLSSFPPSTALNENNNNAEENNKKEEKEEEPLICPTTNSTSFKESFNNYRNKPPSLASEDDDTHNIMLIQKIKLGFSIEKILEDLQNFGDIIEFKQLDETTAMFKFLDASEAELAAKVVSKNFNLFGTTAIFKLLKFKNTNLKLHNKKKKRNVKKLTKKILILNPNMKNKNYNH</sequence>
<accession>A0A8T0A2X0</accession>